<proteinExistence type="predicted"/>
<dbReference type="KEGG" id="lfi:LFML04_1683"/>
<dbReference type="STRING" id="1048260.LFML04_1683"/>
<dbReference type="HOGENOM" id="CLU_2700255_0_0_0"/>
<organism evidence="1 2">
    <name type="scientific">Leptospirillum ferriphilum (strain ML-04)</name>
    <dbReference type="NCBI Taxonomy" id="1048260"/>
    <lineage>
        <taxon>Bacteria</taxon>
        <taxon>Pseudomonadati</taxon>
        <taxon>Nitrospirota</taxon>
        <taxon>Nitrospiria</taxon>
        <taxon>Nitrospirales</taxon>
        <taxon>Nitrospiraceae</taxon>
        <taxon>Leptospirillum</taxon>
    </lineage>
</organism>
<evidence type="ECO:0000313" key="2">
    <source>
        <dbReference type="Proteomes" id="UP000006177"/>
    </source>
</evidence>
<dbReference type="AlphaFoldDB" id="J9ZBJ7"/>
<dbReference type="EMBL" id="CP002919">
    <property type="protein sequence ID" value="AFS53885.1"/>
    <property type="molecule type" value="Genomic_DNA"/>
</dbReference>
<dbReference type="PATRIC" id="fig|1048260.3.peg.1803"/>
<protein>
    <submittedName>
        <fullName evidence="1">Uncharacterized protein</fullName>
    </submittedName>
</protein>
<reference evidence="1 2" key="1">
    <citation type="journal article" date="2011" name="J. Microbiol.">
        <title>Complete genome of Leptospirillum ferriphilum ML-04 provides insight into its physiology and environmental adaptation.</title>
        <authorList>
            <person name="Mi S."/>
            <person name="Song J."/>
            <person name="Lin J."/>
            <person name="Che Y."/>
            <person name="Zheng H."/>
            <person name="Lin J."/>
        </authorList>
    </citation>
    <scope>NUCLEOTIDE SEQUENCE [LARGE SCALE GENOMIC DNA]</scope>
    <source>
        <strain evidence="1 2">ML-04</strain>
    </source>
</reference>
<name>J9ZBJ7_LEPFM</name>
<dbReference type="Proteomes" id="UP000006177">
    <property type="component" value="Chromosome"/>
</dbReference>
<accession>J9ZBJ7</accession>
<gene>
    <name evidence="1" type="ordered locus">LFML04_1683</name>
</gene>
<sequence>MRLNLIHCDHQVPPPPLPKSLSEAFWRENPFAFLSNLVCLEKGLYQGAESDPFFLLGSRMLTDRFKDGLEERQ</sequence>
<evidence type="ECO:0000313" key="1">
    <source>
        <dbReference type="EMBL" id="AFS53885.1"/>
    </source>
</evidence>